<evidence type="ECO:0000256" key="1">
    <source>
        <dbReference type="SAM" id="MobiDB-lite"/>
    </source>
</evidence>
<protein>
    <submittedName>
        <fullName evidence="2">Uncharacterized protein</fullName>
    </submittedName>
</protein>
<dbReference type="AlphaFoldDB" id="A0A8J6FMQ6"/>
<dbReference type="EMBL" id="WNTK01000002">
    <property type="protein sequence ID" value="KAG9490676.1"/>
    <property type="molecule type" value="Genomic_DNA"/>
</dbReference>
<gene>
    <name evidence="2" type="ORF">GDO78_006147</name>
</gene>
<keyword evidence="3" id="KW-1185">Reference proteome</keyword>
<organism evidence="2 3">
    <name type="scientific">Eleutherodactylus coqui</name>
    <name type="common">Puerto Rican coqui</name>
    <dbReference type="NCBI Taxonomy" id="57060"/>
    <lineage>
        <taxon>Eukaryota</taxon>
        <taxon>Metazoa</taxon>
        <taxon>Chordata</taxon>
        <taxon>Craniata</taxon>
        <taxon>Vertebrata</taxon>
        <taxon>Euteleostomi</taxon>
        <taxon>Amphibia</taxon>
        <taxon>Batrachia</taxon>
        <taxon>Anura</taxon>
        <taxon>Neobatrachia</taxon>
        <taxon>Hyloidea</taxon>
        <taxon>Eleutherodactylidae</taxon>
        <taxon>Eleutherodactylinae</taxon>
        <taxon>Eleutherodactylus</taxon>
        <taxon>Eleutherodactylus</taxon>
    </lineage>
</organism>
<sequence length="86" mass="10157">MDAIIKFLRFLFGRDDEGSSFSDRGVDSGRTRKRERSPCEEEASCSTDQQRPQKRRKKDQTLPHEEMAAFFRVLGKTHYSLQFFYC</sequence>
<evidence type="ECO:0000313" key="2">
    <source>
        <dbReference type="EMBL" id="KAG9490676.1"/>
    </source>
</evidence>
<comment type="caution">
    <text evidence="2">The sequence shown here is derived from an EMBL/GenBank/DDBJ whole genome shotgun (WGS) entry which is preliminary data.</text>
</comment>
<accession>A0A8J6FMQ6</accession>
<feature type="region of interest" description="Disordered" evidence="1">
    <location>
        <begin position="15"/>
        <end position="62"/>
    </location>
</feature>
<evidence type="ECO:0000313" key="3">
    <source>
        <dbReference type="Proteomes" id="UP000770717"/>
    </source>
</evidence>
<name>A0A8J6FMQ6_ELECQ</name>
<proteinExistence type="predicted"/>
<dbReference type="Proteomes" id="UP000770717">
    <property type="component" value="Unassembled WGS sequence"/>
</dbReference>
<reference evidence="2" key="1">
    <citation type="thesis" date="2020" institute="ProQuest LLC" country="789 East Eisenhower Parkway, Ann Arbor, MI, USA">
        <title>Comparative Genomics and Chromosome Evolution.</title>
        <authorList>
            <person name="Mudd A.B."/>
        </authorList>
    </citation>
    <scope>NUCLEOTIDE SEQUENCE</scope>
    <source>
        <strain evidence="2">HN-11 Male</strain>
        <tissue evidence="2">Kidney and liver</tissue>
    </source>
</reference>